<protein>
    <submittedName>
        <fullName evidence="2">Uncharacterized protein</fullName>
    </submittedName>
</protein>
<gene>
    <name evidence="2" type="ORF">GA0070618_5192</name>
</gene>
<organism evidence="2 3">
    <name type="scientific">Micromonospora echinospora</name>
    <name type="common">Micromonospora purpurea</name>
    <dbReference type="NCBI Taxonomy" id="1877"/>
    <lineage>
        <taxon>Bacteria</taxon>
        <taxon>Bacillati</taxon>
        <taxon>Actinomycetota</taxon>
        <taxon>Actinomycetes</taxon>
        <taxon>Micromonosporales</taxon>
        <taxon>Micromonosporaceae</taxon>
        <taxon>Micromonospora</taxon>
    </lineage>
</organism>
<dbReference type="Proteomes" id="UP000198253">
    <property type="component" value="Chromosome I"/>
</dbReference>
<proteinExistence type="predicted"/>
<dbReference type="InParanoid" id="A0A1C4ZFT5"/>
<sequence length="270" mass="30063">MVEVRRSGRPRKTPGQLARWTPPEGWSRLVAWVSPEEKKALKHVAVEADVAVADLVRALASGLAGGFITAEELIGHVRKGAQVMEKIPTLFERDDHFRVVDRPRPECAWVFDGEGTPTEKLDGTNVRLTVRSGCLVRVEKRRNPSKAQKQQGIVDGWYVDTDEHGAEDRWILAAARNTDVSDWPDGEHPCEALGPRVQGNPLGLEEHRCVPFNLCVPALPDAPRSYTGLREYLAGLESRFAPGHLAEGIVFHHPDGRRAKIKRKDFPRSA</sequence>
<dbReference type="AlphaFoldDB" id="A0A1C4ZFT5"/>
<name>A0A1C4ZFT5_MICEC</name>
<dbReference type="RefSeq" id="WP_088983925.1">
    <property type="nucleotide sequence ID" value="NZ_LT607413.1"/>
</dbReference>
<dbReference type="EMBL" id="LT607413">
    <property type="protein sequence ID" value="SCF31842.1"/>
    <property type="molecule type" value="Genomic_DNA"/>
</dbReference>
<evidence type="ECO:0000313" key="3">
    <source>
        <dbReference type="Proteomes" id="UP000198253"/>
    </source>
</evidence>
<dbReference type="OrthoDB" id="7062283at2"/>
<feature type="region of interest" description="Disordered" evidence="1">
    <location>
        <begin position="1"/>
        <end position="20"/>
    </location>
</feature>
<evidence type="ECO:0000313" key="2">
    <source>
        <dbReference type="EMBL" id="SCF31842.1"/>
    </source>
</evidence>
<accession>A0A1C4ZFT5</accession>
<reference evidence="3" key="1">
    <citation type="submission" date="2016-06" db="EMBL/GenBank/DDBJ databases">
        <authorList>
            <person name="Varghese N."/>
            <person name="Submissions Spin"/>
        </authorList>
    </citation>
    <scope>NUCLEOTIDE SEQUENCE [LARGE SCALE GENOMIC DNA]</scope>
    <source>
        <strain evidence="3">DSM 43816</strain>
    </source>
</reference>
<evidence type="ECO:0000256" key="1">
    <source>
        <dbReference type="SAM" id="MobiDB-lite"/>
    </source>
</evidence>
<keyword evidence="3" id="KW-1185">Reference proteome</keyword>